<dbReference type="EMBL" id="JAAABJ010000142">
    <property type="protein sequence ID" value="NAW50028.1"/>
    <property type="molecule type" value="Genomic_DNA"/>
</dbReference>
<dbReference type="AlphaFoldDB" id="A0A845PUS1"/>
<accession>A0A845PUS1</accession>
<organism evidence="1 2">
    <name type="scientific">Elizabethkingia argenteiflava</name>
    <dbReference type="NCBI Taxonomy" id="2681556"/>
    <lineage>
        <taxon>Bacteria</taxon>
        <taxon>Pseudomonadati</taxon>
        <taxon>Bacteroidota</taxon>
        <taxon>Flavobacteriia</taxon>
        <taxon>Flavobacteriales</taxon>
        <taxon>Weeksellaceae</taxon>
        <taxon>Elizabethkingia</taxon>
    </lineage>
</organism>
<sequence length="155" mass="17924">MSSFILSSGLCSCSDKAPNTINAEENTGGKIQSFNLFPKDLLVYDNTGKLSLDQAFARSTQVIRTAEIKQIDHSNKRGVKDFYLYKVDRGKFEKSEERSKHKFPLLFLSEQQLFKGKRSQDSAYIFLVPLEQYKVLKKNINIQYKWLDEAPFLNR</sequence>
<reference evidence="1 2" key="1">
    <citation type="submission" date="2019-11" db="EMBL/GenBank/DDBJ databases">
        <title>Characterization of Elizabethkingia argenteiflava sp. nov., isolated from inner surface of Soybean Pods.</title>
        <authorList>
            <person name="Mo S."/>
        </authorList>
    </citation>
    <scope>NUCLEOTIDE SEQUENCE [LARGE SCALE GENOMIC DNA]</scope>
    <source>
        <strain evidence="1 2">YB22</strain>
    </source>
</reference>
<protein>
    <submittedName>
        <fullName evidence="1">Uncharacterized protein</fullName>
    </submittedName>
</protein>
<name>A0A845PUS1_9FLAO</name>
<evidence type="ECO:0000313" key="2">
    <source>
        <dbReference type="Proteomes" id="UP000553459"/>
    </source>
</evidence>
<gene>
    <name evidence="1" type="ORF">GNY06_01005</name>
</gene>
<dbReference type="RefSeq" id="WP_166518410.1">
    <property type="nucleotide sequence ID" value="NZ_JAAABJ010000142.1"/>
</dbReference>
<comment type="caution">
    <text evidence="1">The sequence shown here is derived from an EMBL/GenBank/DDBJ whole genome shotgun (WGS) entry which is preliminary data.</text>
</comment>
<proteinExistence type="predicted"/>
<dbReference type="Proteomes" id="UP000553459">
    <property type="component" value="Unassembled WGS sequence"/>
</dbReference>
<keyword evidence="2" id="KW-1185">Reference proteome</keyword>
<evidence type="ECO:0000313" key="1">
    <source>
        <dbReference type="EMBL" id="NAW50028.1"/>
    </source>
</evidence>